<dbReference type="EMBL" id="DXFQ01000096">
    <property type="protein sequence ID" value="HIX20029.1"/>
    <property type="molecule type" value="Genomic_DNA"/>
</dbReference>
<comment type="similarity">
    <text evidence="2">Belongs to the glycosyl hydrolase 20 family.</text>
</comment>
<reference evidence="8" key="1">
    <citation type="journal article" date="2021" name="PeerJ">
        <title>Extensive microbial diversity within the chicken gut microbiome revealed by metagenomics and culture.</title>
        <authorList>
            <person name="Gilroy R."/>
            <person name="Ravi A."/>
            <person name="Getino M."/>
            <person name="Pursley I."/>
            <person name="Horton D.L."/>
            <person name="Alikhan N.F."/>
            <person name="Baker D."/>
            <person name="Gharbi K."/>
            <person name="Hall N."/>
            <person name="Watson M."/>
            <person name="Adriaenssens E.M."/>
            <person name="Foster-Nyarko E."/>
            <person name="Jarju S."/>
            <person name="Secka A."/>
            <person name="Antonio M."/>
            <person name="Oren A."/>
            <person name="Chaudhuri R.R."/>
            <person name="La Ragione R."/>
            <person name="Hildebrand F."/>
            <person name="Pallen M.J."/>
        </authorList>
    </citation>
    <scope>NUCLEOTIDE SEQUENCE</scope>
    <source>
        <strain evidence="8">14975</strain>
    </source>
</reference>
<evidence type="ECO:0000259" key="7">
    <source>
        <dbReference type="Pfam" id="PF00728"/>
    </source>
</evidence>
<evidence type="ECO:0000256" key="3">
    <source>
        <dbReference type="ARBA" id="ARBA00012663"/>
    </source>
</evidence>
<keyword evidence="4" id="KW-0378">Hydrolase</keyword>
<dbReference type="PANTHER" id="PTHR22600:SF57">
    <property type="entry name" value="BETA-N-ACETYLHEXOSAMINIDASE"/>
    <property type="match status" value="1"/>
</dbReference>
<dbReference type="InterPro" id="IPR025705">
    <property type="entry name" value="Beta_hexosaminidase_sua/sub"/>
</dbReference>
<evidence type="ECO:0000256" key="6">
    <source>
        <dbReference type="SAM" id="MobiDB-lite"/>
    </source>
</evidence>
<dbReference type="InterPro" id="IPR017853">
    <property type="entry name" value="GH"/>
</dbReference>
<dbReference type="GO" id="GO:0030203">
    <property type="term" value="P:glycosaminoglycan metabolic process"/>
    <property type="evidence" value="ECO:0007669"/>
    <property type="project" value="TreeGrafter"/>
</dbReference>
<dbReference type="GO" id="GO:0004563">
    <property type="term" value="F:beta-N-acetylhexosaminidase activity"/>
    <property type="evidence" value="ECO:0007669"/>
    <property type="project" value="UniProtKB-EC"/>
</dbReference>
<dbReference type="PANTHER" id="PTHR22600">
    <property type="entry name" value="BETA-HEXOSAMINIDASE"/>
    <property type="match status" value="1"/>
</dbReference>
<dbReference type="GO" id="GO:0016020">
    <property type="term" value="C:membrane"/>
    <property type="evidence" value="ECO:0007669"/>
    <property type="project" value="TreeGrafter"/>
</dbReference>
<dbReference type="EC" id="3.2.1.52" evidence="3"/>
<organism evidence="8 9">
    <name type="scientific">Candidatus Akkermansia intestinigallinarum</name>
    <dbReference type="NCBI Taxonomy" id="2838431"/>
    <lineage>
        <taxon>Bacteria</taxon>
        <taxon>Pseudomonadati</taxon>
        <taxon>Verrucomicrobiota</taxon>
        <taxon>Verrucomicrobiia</taxon>
        <taxon>Verrucomicrobiales</taxon>
        <taxon>Akkermansiaceae</taxon>
        <taxon>Akkermansia</taxon>
    </lineage>
</organism>
<dbReference type="GO" id="GO:0005975">
    <property type="term" value="P:carbohydrate metabolic process"/>
    <property type="evidence" value="ECO:0007669"/>
    <property type="project" value="InterPro"/>
</dbReference>
<name>A0A9D2AH27_9BACT</name>
<dbReference type="Pfam" id="PF00728">
    <property type="entry name" value="Glyco_hydro_20"/>
    <property type="match status" value="1"/>
</dbReference>
<feature type="region of interest" description="Disordered" evidence="6">
    <location>
        <begin position="266"/>
        <end position="293"/>
    </location>
</feature>
<dbReference type="SUPFAM" id="SSF51445">
    <property type="entry name" value="(Trans)glycosidases"/>
    <property type="match status" value="1"/>
</dbReference>
<feature type="active site" description="Proton donor" evidence="5">
    <location>
        <position position="92"/>
    </location>
</feature>
<reference evidence="8" key="2">
    <citation type="submission" date="2021-04" db="EMBL/GenBank/DDBJ databases">
        <authorList>
            <person name="Gilroy R."/>
        </authorList>
    </citation>
    <scope>NUCLEOTIDE SEQUENCE</scope>
    <source>
        <strain evidence="8">14975</strain>
    </source>
</reference>
<comment type="catalytic activity">
    <reaction evidence="1">
        <text>Hydrolysis of terminal non-reducing N-acetyl-D-hexosamine residues in N-acetyl-beta-D-hexosaminides.</text>
        <dbReference type="EC" id="3.2.1.52"/>
    </reaction>
</comment>
<feature type="non-terminal residue" evidence="8">
    <location>
        <position position="1"/>
    </location>
</feature>
<feature type="domain" description="Glycoside hydrolase family 20 catalytic" evidence="7">
    <location>
        <begin position="3"/>
        <end position="235"/>
    </location>
</feature>
<accession>A0A9D2AH27</accession>
<evidence type="ECO:0000313" key="8">
    <source>
        <dbReference type="EMBL" id="HIX20029.1"/>
    </source>
</evidence>
<dbReference type="InterPro" id="IPR015883">
    <property type="entry name" value="Glyco_hydro_20_cat"/>
</dbReference>
<dbReference type="Gene3D" id="3.20.20.80">
    <property type="entry name" value="Glycosidases"/>
    <property type="match status" value="1"/>
</dbReference>
<gene>
    <name evidence="8" type="ORF">H9862_05430</name>
</gene>
<proteinExistence type="inferred from homology"/>
<dbReference type="PRINTS" id="PR00738">
    <property type="entry name" value="GLHYDRLASE20"/>
</dbReference>
<evidence type="ECO:0000256" key="5">
    <source>
        <dbReference type="PIRSR" id="PIRSR625705-1"/>
    </source>
</evidence>
<evidence type="ECO:0000256" key="1">
    <source>
        <dbReference type="ARBA" id="ARBA00001231"/>
    </source>
</evidence>
<dbReference type="Proteomes" id="UP000823964">
    <property type="component" value="Unassembled WGS sequence"/>
</dbReference>
<evidence type="ECO:0000313" key="9">
    <source>
        <dbReference type="Proteomes" id="UP000823964"/>
    </source>
</evidence>
<evidence type="ECO:0000256" key="2">
    <source>
        <dbReference type="ARBA" id="ARBA00006285"/>
    </source>
</evidence>
<dbReference type="AlphaFoldDB" id="A0A9D2AH27"/>
<protein>
    <recommendedName>
        <fullName evidence="3">beta-N-acetylhexosaminidase</fullName>
        <ecNumber evidence="3">3.2.1.52</ecNumber>
    </recommendedName>
</protein>
<sequence>FPRQDLQELIAYGRERFITIVPEIDIPGHSYAAICAYPELAQPGFEAHGNGLRGCDAVDVNNPASRRFFRTVFDELDEMLPEGTPIHIGGDEVPPHLISVEDQRKWSQDFVDYLAAAGREAITWDESAINGVKGQTVMLWRADKRDEVLRLGHRVILTPNTHCYFDFSQSRSEQEPLAMGNRVITVRDVFEMTLPESEQVIGLQGNLWSEYIRGYDHLIYMAFPRGAALAERAWGSPSRSYEAFEQDLKCHSEFVSPPYTRDDQRELFLREKSVTPDDMLRREREQQAADSRD</sequence>
<comment type="caution">
    <text evidence="8">The sequence shown here is derived from an EMBL/GenBank/DDBJ whole genome shotgun (WGS) entry which is preliminary data.</text>
</comment>
<evidence type="ECO:0000256" key="4">
    <source>
        <dbReference type="ARBA" id="ARBA00022801"/>
    </source>
</evidence>